<feature type="compositionally biased region" description="Basic and acidic residues" evidence="1">
    <location>
        <begin position="53"/>
        <end position="66"/>
    </location>
</feature>
<dbReference type="PROSITE" id="PS00061">
    <property type="entry name" value="ADH_SHORT"/>
    <property type="match status" value="1"/>
</dbReference>
<gene>
    <name evidence="2" type="ORF">SLA_3543</name>
</gene>
<feature type="region of interest" description="Disordered" evidence="1">
    <location>
        <begin position="1"/>
        <end position="66"/>
    </location>
</feature>
<reference evidence="2 3" key="1">
    <citation type="journal article" date="2016" name="Genome Announc.">
        <title>Complete Genome Sequence of Thiostrepton-Producing Streptomyces laurentii ATCC 31255.</title>
        <authorList>
            <person name="Doi K."/>
            <person name="Fujino Y."/>
            <person name="Nagayoshi Y."/>
            <person name="Ohshima T."/>
            <person name="Ogata S."/>
        </authorList>
    </citation>
    <scope>NUCLEOTIDE SEQUENCE [LARGE SCALE GENOMIC DNA]</scope>
    <source>
        <strain evidence="2 3">ATCC 31255</strain>
    </source>
</reference>
<dbReference type="AlphaFoldDB" id="A0A160P1S7"/>
<dbReference type="EMBL" id="AP017424">
    <property type="protein sequence ID" value="BAU84451.1"/>
    <property type="molecule type" value="Genomic_DNA"/>
</dbReference>
<dbReference type="KEGG" id="slau:SLA_3543"/>
<sequence length="100" mass="9802">MSRGYGTPAGPASGQCAGDVAEDAAGATSGATSGAPVPAPAGAGADGRPAGRGRPEAVDFEDPHFERRAYDPWTAYGQSKTAGAPLTVGARRWAADGATA</sequence>
<protein>
    <submittedName>
        <fullName evidence="2">Probably an NADP-dependent oxidoreductase</fullName>
    </submittedName>
</protein>
<dbReference type="InterPro" id="IPR020904">
    <property type="entry name" value="Sc_DH/Rdtase_CS"/>
</dbReference>
<feature type="compositionally biased region" description="Low complexity" evidence="1">
    <location>
        <begin position="24"/>
        <end position="48"/>
    </location>
</feature>
<dbReference type="Proteomes" id="UP000217676">
    <property type="component" value="Chromosome"/>
</dbReference>
<name>A0A160P1S7_STRLU</name>
<accession>A0A160P1S7</accession>
<evidence type="ECO:0000313" key="2">
    <source>
        <dbReference type="EMBL" id="BAU84451.1"/>
    </source>
</evidence>
<proteinExistence type="predicted"/>
<keyword evidence="3" id="KW-1185">Reference proteome</keyword>
<organism evidence="2 3">
    <name type="scientific">Streptomyces laurentii</name>
    <dbReference type="NCBI Taxonomy" id="39478"/>
    <lineage>
        <taxon>Bacteria</taxon>
        <taxon>Bacillati</taxon>
        <taxon>Actinomycetota</taxon>
        <taxon>Actinomycetes</taxon>
        <taxon>Kitasatosporales</taxon>
        <taxon>Streptomycetaceae</taxon>
        <taxon>Streptomyces</taxon>
    </lineage>
</organism>
<evidence type="ECO:0000313" key="3">
    <source>
        <dbReference type="Proteomes" id="UP000217676"/>
    </source>
</evidence>
<evidence type="ECO:0000256" key="1">
    <source>
        <dbReference type="SAM" id="MobiDB-lite"/>
    </source>
</evidence>